<dbReference type="InterPro" id="IPR011066">
    <property type="entry name" value="MscS_channel_C_sf"/>
</dbReference>
<dbReference type="GeneID" id="84804023"/>
<dbReference type="Gene3D" id="1.10.287.1260">
    <property type="match status" value="1"/>
</dbReference>
<dbReference type="KEGG" id="lwd:JCM16777_0674"/>
<proteinExistence type="inferred from homology"/>
<dbReference type="PANTHER" id="PTHR30221:SF1">
    <property type="entry name" value="SMALL-CONDUCTANCE MECHANOSENSITIVE CHANNEL"/>
    <property type="match status" value="1"/>
</dbReference>
<protein>
    <submittedName>
        <fullName evidence="11">Mechanosensitive ion channel protein MscS</fullName>
    </submittedName>
</protein>
<evidence type="ECO:0000256" key="5">
    <source>
        <dbReference type="ARBA" id="ARBA00022989"/>
    </source>
</evidence>
<dbReference type="RefSeq" id="WP_018498581.1">
    <property type="nucleotide sequence ID" value="NZ_AP019829.2"/>
</dbReference>
<keyword evidence="5 8" id="KW-1133">Transmembrane helix</keyword>
<dbReference type="AlphaFoldDB" id="A0A7U6QYP1"/>
<evidence type="ECO:0000256" key="1">
    <source>
        <dbReference type="ARBA" id="ARBA00004651"/>
    </source>
</evidence>
<dbReference type="Pfam" id="PF00924">
    <property type="entry name" value="MS_channel_2nd"/>
    <property type="match status" value="1"/>
</dbReference>
<feature type="domain" description="Mechanosensitive ion channel MscS C-terminal" evidence="10">
    <location>
        <begin position="264"/>
        <end position="339"/>
    </location>
</feature>
<keyword evidence="4 8" id="KW-0812">Transmembrane</keyword>
<evidence type="ECO:0000313" key="12">
    <source>
        <dbReference type="Proteomes" id="UP000321943"/>
    </source>
</evidence>
<keyword evidence="3" id="KW-1003">Cell membrane</keyword>
<dbReference type="InterPro" id="IPR010920">
    <property type="entry name" value="LSM_dom_sf"/>
</dbReference>
<evidence type="ECO:0000256" key="8">
    <source>
        <dbReference type="SAM" id="Phobius"/>
    </source>
</evidence>
<dbReference type="SUPFAM" id="SSF82689">
    <property type="entry name" value="Mechanosensitive channel protein MscS (YggB), C-terminal domain"/>
    <property type="match status" value="2"/>
</dbReference>
<dbReference type="InterPro" id="IPR006686">
    <property type="entry name" value="MscS_channel_CS"/>
</dbReference>
<feature type="domain" description="Mechanosensitive ion channel MscS" evidence="9">
    <location>
        <begin position="107"/>
        <end position="172"/>
    </location>
</feature>
<dbReference type="Pfam" id="PF21082">
    <property type="entry name" value="MS_channel_3rd"/>
    <property type="match status" value="1"/>
</dbReference>
<dbReference type="InterPro" id="IPR011014">
    <property type="entry name" value="MscS_channel_TM-2"/>
</dbReference>
<dbReference type="Gene3D" id="3.30.70.100">
    <property type="match status" value="2"/>
</dbReference>
<dbReference type="InterPro" id="IPR023408">
    <property type="entry name" value="MscS_beta-dom_sf"/>
</dbReference>
<feature type="region of interest" description="Disordered" evidence="7">
    <location>
        <begin position="250"/>
        <end position="275"/>
    </location>
</feature>
<comment type="similarity">
    <text evidence="2">Belongs to the MscS (TC 1.A.23) family.</text>
</comment>
<sequence>MKELEKFLELDNIIRFLKTNIFKLFIIFLIVKIGKIFKTRIEKILKIILDKSNIDKSVASFLLSIYSILYYFILIYSSVGILGINTTSITTFLGATGIVLGIAFKETLGNFCGGLIILTFKPFSVGDTIEYNNYIGTVTKIELFYTKMLNPQNELVIIPNGIVTNTEIRNIRQNGERRLDLEVGVSYNSDIQKVKGTLERIIKEETMNEVEETQIKNNLLVKLQNTILEKREKSKINLFATIFSRKKMKEAEDEANKKTEEENYESDKNTQSISNTSKVVNDKKMILASKPSIIGVGQLADSAIIFYVYVYTRSENYLDLKMKLNEKIKMEFDKLGIEIPYPRMDVHIQNNK</sequence>
<comment type="subcellular location">
    <subcellularLocation>
        <location evidence="1">Cell membrane</location>
        <topology evidence="1">Multi-pass membrane protein</topology>
    </subcellularLocation>
</comment>
<name>A0A7U6QYP1_9FUSO</name>
<dbReference type="PROSITE" id="PS01246">
    <property type="entry name" value="UPF0003"/>
    <property type="match status" value="1"/>
</dbReference>
<evidence type="ECO:0000256" key="4">
    <source>
        <dbReference type="ARBA" id="ARBA00022692"/>
    </source>
</evidence>
<gene>
    <name evidence="11" type="ORF">JCM16777_0674</name>
</gene>
<dbReference type="EMBL" id="AP019829">
    <property type="protein sequence ID" value="BBM42425.1"/>
    <property type="molecule type" value="Genomic_DNA"/>
</dbReference>
<evidence type="ECO:0000313" key="11">
    <source>
        <dbReference type="EMBL" id="BBM42425.1"/>
    </source>
</evidence>
<dbReference type="Proteomes" id="UP000321943">
    <property type="component" value="Chromosome"/>
</dbReference>
<dbReference type="InterPro" id="IPR045275">
    <property type="entry name" value="MscS_archaea/bacteria_type"/>
</dbReference>
<feature type="transmembrane region" description="Helical" evidence="8">
    <location>
        <begin position="82"/>
        <end position="104"/>
    </location>
</feature>
<dbReference type="InterPro" id="IPR049278">
    <property type="entry name" value="MS_channel_C"/>
</dbReference>
<keyword evidence="6 8" id="KW-0472">Membrane</keyword>
<organism evidence="11 12">
    <name type="scientific">Leptotrichia wadei</name>
    <dbReference type="NCBI Taxonomy" id="157687"/>
    <lineage>
        <taxon>Bacteria</taxon>
        <taxon>Fusobacteriati</taxon>
        <taxon>Fusobacteriota</taxon>
        <taxon>Fusobacteriia</taxon>
        <taxon>Fusobacteriales</taxon>
        <taxon>Leptotrichiaceae</taxon>
        <taxon>Leptotrichia</taxon>
    </lineage>
</organism>
<dbReference type="SUPFAM" id="SSF50182">
    <property type="entry name" value="Sm-like ribonucleoproteins"/>
    <property type="match status" value="1"/>
</dbReference>
<feature type="transmembrane region" description="Helical" evidence="8">
    <location>
        <begin position="20"/>
        <end position="37"/>
    </location>
</feature>
<evidence type="ECO:0000259" key="9">
    <source>
        <dbReference type="Pfam" id="PF00924"/>
    </source>
</evidence>
<dbReference type="InterPro" id="IPR006685">
    <property type="entry name" value="MscS_channel_2nd"/>
</dbReference>
<evidence type="ECO:0000259" key="10">
    <source>
        <dbReference type="Pfam" id="PF21082"/>
    </source>
</evidence>
<feature type="transmembrane region" description="Helical" evidence="8">
    <location>
        <begin position="58"/>
        <end position="76"/>
    </location>
</feature>
<dbReference type="GO" id="GO:0005886">
    <property type="term" value="C:plasma membrane"/>
    <property type="evidence" value="ECO:0007669"/>
    <property type="project" value="UniProtKB-SubCell"/>
</dbReference>
<feature type="compositionally biased region" description="Basic and acidic residues" evidence="7">
    <location>
        <begin position="254"/>
        <end position="268"/>
    </location>
</feature>
<evidence type="ECO:0000256" key="3">
    <source>
        <dbReference type="ARBA" id="ARBA00022475"/>
    </source>
</evidence>
<dbReference type="Gene3D" id="2.30.30.60">
    <property type="match status" value="1"/>
</dbReference>
<evidence type="ECO:0000256" key="2">
    <source>
        <dbReference type="ARBA" id="ARBA00008017"/>
    </source>
</evidence>
<dbReference type="PANTHER" id="PTHR30221">
    <property type="entry name" value="SMALL-CONDUCTANCE MECHANOSENSITIVE CHANNEL"/>
    <property type="match status" value="1"/>
</dbReference>
<accession>A0A7U6QYP1</accession>
<dbReference type="SUPFAM" id="SSF82861">
    <property type="entry name" value="Mechanosensitive channel protein MscS (YggB), transmembrane region"/>
    <property type="match status" value="1"/>
</dbReference>
<dbReference type="GO" id="GO:0008381">
    <property type="term" value="F:mechanosensitive monoatomic ion channel activity"/>
    <property type="evidence" value="ECO:0007669"/>
    <property type="project" value="InterPro"/>
</dbReference>
<evidence type="ECO:0000256" key="7">
    <source>
        <dbReference type="SAM" id="MobiDB-lite"/>
    </source>
</evidence>
<reference evidence="11 12" key="1">
    <citation type="submission" date="2019-07" db="EMBL/GenBank/DDBJ databases">
        <title>Complete Genome Sequence of Leptotrichia wadei Strain JCM16777.</title>
        <authorList>
            <person name="Watanabe S."/>
            <person name="Cui L."/>
        </authorList>
    </citation>
    <scope>NUCLEOTIDE SEQUENCE [LARGE SCALE GENOMIC DNA]</scope>
    <source>
        <strain evidence="11 12">JCM16777</strain>
    </source>
</reference>
<evidence type="ECO:0000256" key="6">
    <source>
        <dbReference type="ARBA" id="ARBA00023136"/>
    </source>
</evidence>